<organism evidence="2 3">
    <name type="scientific">Plasmodium inui San Antonio 1</name>
    <dbReference type="NCBI Taxonomy" id="1237626"/>
    <lineage>
        <taxon>Eukaryota</taxon>
        <taxon>Sar</taxon>
        <taxon>Alveolata</taxon>
        <taxon>Apicomplexa</taxon>
        <taxon>Aconoidasida</taxon>
        <taxon>Haemosporida</taxon>
        <taxon>Plasmodiidae</taxon>
        <taxon>Plasmodium</taxon>
        <taxon>Plasmodium (Plasmodium)</taxon>
    </lineage>
</organism>
<dbReference type="EMBL" id="KI965521">
    <property type="protein sequence ID" value="EUD64246.1"/>
    <property type="molecule type" value="Genomic_DNA"/>
</dbReference>
<dbReference type="RefSeq" id="XP_008819170.1">
    <property type="nucleotide sequence ID" value="XM_008820948.1"/>
</dbReference>
<feature type="region of interest" description="Disordered" evidence="1">
    <location>
        <begin position="1"/>
        <end position="118"/>
    </location>
</feature>
<dbReference type="AlphaFoldDB" id="W7AG20"/>
<keyword evidence="3" id="KW-1185">Reference proteome</keyword>
<name>W7AG20_9APIC</name>
<protein>
    <submittedName>
        <fullName evidence="2">Uncharacterized protein</fullName>
    </submittedName>
</protein>
<evidence type="ECO:0000256" key="1">
    <source>
        <dbReference type="SAM" id="MobiDB-lite"/>
    </source>
</evidence>
<accession>W7AG20</accession>
<evidence type="ECO:0000313" key="2">
    <source>
        <dbReference type="EMBL" id="EUD64246.1"/>
    </source>
</evidence>
<reference evidence="2 3" key="1">
    <citation type="submission" date="2013-02" db="EMBL/GenBank/DDBJ databases">
        <title>The Genome Sequence of Plasmodium inui San Antonio 1.</title>
        <authorList>
            <consortium name="The Broad Institute Genome Sequencing Platform"/>
            <consortium name="The Broad Institute Genome Sequencing Center for Infectious Disease"/>
            <person name="Neafsey D."/>
            <person name="Cheeseman I."/>
            <person name="Volkman S."/>
            <person name="Adams J."/>
            <person name="Walker B."/>
            <person name="Young S.K."/>
            <person name="Zeng Q."/>
            <person name="Gargeya S."/>
            <person name="Fitzgerald M."/>
            <person name="Haas B."/>
            <person name="Abouelleil A."/>
            <person name="Alvarado L."/>
            <person name="Arachchi H.M."/>
            <person name="Berlin A.M."/>
            <person name="Chapman S.B."/>
            <person name="Dewar J."/>
            <person name="Goldberg J."/>
            <person name="Griggs A."/>
            <person name="Gujja S."/>
            <person name="Hansen M."/>
            <person name="Howarth C."/>
            <person name="Imamovic A."/>
            <person name="Larimer J."/>
            <person name="McCowan C."/>
            <person name="Murphy C."/>
            <person name="Neiman D."/>
            <person name="Pearson M."/>
            <person name="Priest M."/>
            <person name="Roberts A."/>
            <person name="Saif S."/>
            <person name="Shea T."/>
            <person name="Sisk P."/>
            <person name="Sykes S."/>
            <person name="Wortman J."/>
            <person name="Nusbaum C."/>
            <person name="Birren B."/>
        </authorList>
    </citation>
    <scope>NUCLEOTIDE SEQUENCE [LARGE SCALE GENOMIC DNA]</scope>
    <source>
        <strain evidence="2 3">San Antonio 1</strain>
    </source>
</reference>
<dbReference type="Proteomes" id="UP000030640">
    <property type="component" value="Unassembled WGS sequence"/>
</dbReference>
<feature type="compositionally biased region" description="Basic and acidic residues" evidence="1">
    <location>
        <begin position="44"/>
        <end position="65"/>
    </location>
</feature>
<sequence length="118" mass="13098">MSTRGGMSLRPEGRGPNTKYEAPPSRIGGSGCRSGPTKGNEQGNNRRQEMHAMAKGEEAERREQAGVEQNQQPKKTEARDECIFWVNLDGVVESGQKSKKGGGRILRETRKESKQKRN</sequence>
<proteinExistence type="predicted"/>
<gene>
    <name evidence="2" type="ORF">C922_05377</name>
</gene>
<evidence type="ECO:0000313" key="3">
    <source>
        <dbReference type="Proteomes" id="UP000030640"/>
    </source>
</evidence>
<dbReference type="GeneID" id="20040651"/>
<dbReference type="VEuPathDB" id="PlasmoDB:C922_05377"/>